<dbReference type="RefSeq" id="WP_089410620.1">
    <property type="nucleotide sequence ID" value="NZ_FZQA01000001.1"/>
</dbReference>
<organism evidence="2 3">
    <name type="scientific">Amphiplicatus metriothermophilus</name>
    <dbReference type="NCBI Taxonomy" id="1519374"/>
    <lineage>
        <taxon>Bacteria</taxon>
        <taxon>Pseudomonadati</taxon>
        <taxon>Pseudomonadota</taxon>
        <taxon>Alphaproteobacteria</taxon>
        <taxon>Parvularculales</taxon>
        <taxon>Parvularculaceae</taxon>
        <taxon>Amphiplicatus</taxon>
    </lineage>
</organism>
<dbReference type="Proteomes" id="UP000198346">
    <property type="component" value="Unassembled WGS sequence"/>
</dbReference>
<protein>
    <submittedName>
        <fullName evidence="2">Predicted small integral membrane protein</fullName>
    </submittedName>
</protein>
<dbReference type="InterPro" id="IPR018681">
    <property type="entry name" value="DUF2165_transmembrane"/>
</dbReference>
<sequence>MIRWLKIILVIFVGLNGLFYFAANIANWEVARGAVGATIAMGERPWYPVALVPPLEGTAAATVALVVILTGELLVGVLSLAGAWRLIGAADKPAEAFNGAKSLAIAGCAMALVVWFGGFTAIGGALFQMWQTELGQASLGDAHKFLVGSGIVLLWLSMRDE</sequence>
<dbReference type="AlphaFoldDB" id="A0A239PJT6"/>
<reference evidence="2 3" key="1">
    <citation type="submission" date="2017-07" db="EMBL/GenBank/DDBJ databases">
        <authorList>
            <person name="Sun Z.S."/>
            <person name="Albrecht U."/>
            <person name="Echele G."/>
            <person name="Lee C.C."/>
        </authorList>
    </citation>
    <scope>NUCLEOTIDE SEQUENCE [LARGE SCALE GENOMIC DNA]</scope>
    <source>
        <strain evidence="2 3">CGMCC 1.12710</strain>
    </source>
</reference>
<keyword evidence="1" id="KW-1133">Transmembrane helix</keyword>
<name>A0A239PJT6_9PROT</name>
<evidence type="ECO:0000313" key="3">
    <source>
        <dbReference type="Proteomes" id="UP000198346"/>
    </source>
</evidence>
<keyword evidence="1" id="KW-0472">Membrane</keyword>
<evidence type="ECO:0000313" key="2">
    <source>
        <dbReference type="EMBL" id="SNT67589.1"/>
    </source>
</evidence>
<dbReference type="EMBL" id="FZQA01000001">
    <property type="protein sequence ID" value="SNT67589.1"/>
    <property type="molecule type" value="Genomic_DNA"/>
</dbReference>
<accession>A0A239PJT6</accession>
<feature type="transmembrane region" description="Helical" evidence="1">
    <location>
        <begin position="103"/>
        <end position="130"/>
    </location>
</feature>
<gene>
    <name evidence="2" type="ORF">SAMN06297382_0079</name>
</gene>
<feature type="transmembrane region" description="Helical" evidence="1">
    <location>
        <begin position="142"/>
        <end position="158"/>
    </location>
</feature>
<keyword evidence="3" id="KW-1185">Reference proteome</keyword>
<proteinExistence type="predicted"/>
<dbReference type="Pfam" id="PF09933">
    <property type="entry name" value="DUF2165"/>
    <property type="match status" value="1"/>
</dbReference>
<keyword evidence="1" id="KW-0812">Transmembrane</keyword>
<feature type="transmembrane region" description="Helical" evidence="1">
    <location>
        <begin position="7"/>
        <end position="26"/>
    </location>
</feature>
<evidence type="ECO:0000256" key="1">
    <source>
        <dbReference type="SAM" id="Phobius"/>
    </source>
</evidence>
<feature type="transmembrane region" description="Helical" evidence="1">
    <location>
        <begin position="59"/>
        <end position="82"/>
    </location>
</feature>
<dbReference type="OrthoDB" id="7618855at2"/>